<name>S7Q746_GLOTA</name>
<dbReference type="AlphaFoldDB" id="S7Q746"/>
<keyword evidence="3" id="KW-1185">Reference proteome</keyword>
<proteinExistence type="predicted"/>
<evidence type="ECO:0000256" key="1">
    <source>
        <dbReference type="SAM" id="Phobius"/>
    </source>
</evidence>
<dbReference type="eggNOG" id="ENOG502T1D6">
    <property type="taxonomic scope" value="Eukaryota"/>
</dbReference>
<sequence>MYEEALEWDPRDPEKQVLDEQAPDGYIRVDFYPNLDAVDDLHDMLNFVTWDFPLDSDTGDLDLQMVREYFGTDQIIPICSTRFKPFYPANPDKLSALAVHTLTEHGGRLKVVDCPSPERVKWRERRLRLIIASRIFWTIMDNRISMFLFICGVLMFLLGLWGKLHSYAAVRIGIPDDRPRFWEVLNGGIFYRPGRVLGNGA</sequence>
<dbReference type="KEGG" id="gtr:GLOTRDRAFT_129546"/>
<evidence type="ECO:0000313" key="2">
    <source>
        <dbReference type="EMBL" id="EPQ55263.1"/>
    </source>
</evidence>
<evidence type="ECO:0000313" key="3">
    <source>
        <dbReference type="Proteomes" id="UP000030669"/>
    </source>
</evidence>
<keyword evidence="1" id="KW-0472">Membrane</keyword>
<dbReference type="EMBL" id="KB469302">
    <property type="protein sequence ID" value="EPQ55263.1"/>
    <property type="molecule type" value="Genomic_DNA"/>
</dbReference>
<dbReference type="HOGENOM" id="CLU_1360532_0_0_1"/>
<protein>
    <submittedName>
        <fullName evidence="2">Uncharacterized protein</fullName>
    </submittedName>
</protein>
<dbReference type="Proteomes" id="UP000030669">
    <property type="component" value="Unassembled WGS sequence"/>
</dbReference>
<dbReference type="OrthoDB" id="2796521at2759"/>
<accession>S7Q746</accession>
<feature type="transmembrane region" description="Helical" evidence="1">
    <location>
        <begin position="144"/>
        <end position="162"/>
    </location>
</feature>
<organism evidence="2 3">
    <name type="scientific">Gloeophyllum trabeum (strain ATCC 11539 / FP-39264 / Madison 617)</name>
    <name type="common">Brown rot fungus</name>
    <dbReference type="NCBI Taxonomy" id="670483"/>
    <lineage>
        <taxon>Eukaryota</taxon>
        <taxon>Fungi</taxon>
        <taxon>Dikarya</taxon>
        <taxon>Basidiomycota</taxon>
        <taxon>Agaricomycotina</taxon>
        <taxon>Agaricomycetes</taxon>
        <taxon>Gloeophyllales</taxon>
        <taxon>Gloeophyllaceae</taxon>
        <taxon>Gloeophyllum</taxon>
    </lineage>
</organism>
<keyword evidence="1" id="KW-1133">Transmembrane helix</keyword>
<reference evidence="2 3" key="1">
    <citation type="journal article" date="2012" name="Science">
        <title>The Paleozoic origin of enzymatic lignin decomposition reconstructed from 31 fungal genomes.</title>
        <authorList>
            <person name="Floudas D."/>
            <person name="Binder M."/>
            <person name="Riley R."/>
            <person name="Barry K."/>
            <person name="Blanchette R.A."/>
            <person name="Henrissat B."/>
            <person name="Martinez A.T."/>
            <person name="Otillar R."/>
            <person name="Spatafora J.W."/>
            <person name="Yadav J.S."/>
            <person name="Aerts A."/>
            <person name="Benoit I."/>
            <person name="Boyd A."/>
            <person name="Carlson A."/>
            <person name="Copeland A."/>
            <person name="Coutinho P.M."/>
            <person name="de Vries R.P."/>
            <person name="Ferreira P."/>
            <person name="Findley K."/>
            <person name="Foster B."/>
            <person name="Gaskell J."/>
            <person name="Glotzer D."/>
            <person name="Gorecki P."/>
            <person name="Heitman J."/>
            <person name="Hesse C."/>
            <person name="Hori C."/>
            <person name="Igarashi K."/>
            <person name="Jurgens J.A."/>
            <person name="Kallen N."/>
            <person name="Kersten P."/>
            <person name="Kohler A."/>
            <person name="Kuees U."/>
            <person name="Kumar T.K.A."/>
            <person name="Kuo A."/>
            <person name="LaButti K."/>
            <person name="Larrondo L.F."/>
            <person name="Lindquist E."/>
            <person name="Ling A."/>
            <person name="Lombard V."/>
            <person name="Lucas S."/>
            <person name="Lundell T."/>
            <person name="Martin R."/>
            <person name="McLaughlin D.J."/>
            <person name="Morgenstern I."/>
            <person name="Morin E."/>
            <person name="Murat C."/>
            <person name="Nagy L.G."/>
            <person name="Nolan M."/>
            <person name="Ohm R.A."/>
            <person name="Patyshakuliyeva A."/>
            <person name="Rokas A."/>
            <person name="Ruiz-Duenas F.J."/>
            <person name="Sabat G."/>
            <person name="Salamov A."/>
            <person name="Samejima M."/>
            <person name="Schmutz J."/>
            <person name="Slot J.C."/>
            <person name="St John F."/>
            <person name="Stenlid J."/>
            <person name="Sun H."/>
            <person name="Sun S."/>
            <person name="Syed K."/>
            <person name="Tsang A."/>
            <person name="Wiebenga A."/>
            <person name="Young D."/>
            <person name="Pisabarro A."/>
            <person name="Eastwood D.C."/>
            <person name="Martin F."/>
            <person name="Cullen D."/>
            <person name="Grigoriev I.V."/>
            <person name="Hibbett D.S."/>
        </authorList>
    </citation>
    <scope>NUCLEOTIDE SEQUENCE [LARGE SCALE GENOMIC DNA]</scope>
    <source>
        <strain evidence="2 3">ATCC 11539</strain>
    </source>
</reference>
<keyword evidence="1" id="KW-0812">Transmembrane</keyword>
<dbReference type="RefSeq" id="XP_007866409.1">
    <property type="nucleotide sequence ID" value="XM_007868218.1"/>
</dbReference>
<gene>
    <name evidence="2" type="ORF">GLOTRDRAFT_129546</name>
</gene>
<dbReference type="GeneID" id="19301961"/>